<gene>
    <name evidence="4" type="ORF">RHSIM_Rhsim07G0023100</name>
</gene>
<feature type="region of interest" description="Disordered" evidence="2">
    <location>
        <begin position="179"/>
        <end position="228"/>
    </location>
</feature>
<accession>A0A834GZL4</accession>
<dbReference type="Proteomes" id="UP000626092">
    <property type="component" value="Unassembled WGS sequence"/>
</dbReference>
<name>A0A834GZL4_RHOSS</name>
<dbReference type="GO" id="GO:0003700">
    <property type="term" value="F:DNA-binding transcription factor activity"/>
    <property type="evidence" value="ECO:0007669"/>
    <property type="project" value="InterPro"/>
</dbReference>
<dbReference type="OrthoDB" id="1898716at2759"/>
<evidence type="ECO:0000256" key="2">
    <source>
        <dbReference type="SAM" id="MobiDB-lite"/>
    </source>
</evidence>
<dbReference type="PROSITE" id="PS51297">
    <property type="entry name" value="K_BOX"/>
    <property type="match status" value="1"/>
</dbReference>
<dbReference type="EMBL" id="WJXA01000007">
    <property type="protein sequence ID" value="KAF7138917.1"/>
    <property type="molecule type" value="Genomic_DNA"/>
</dbReference>
<comment type="caution">
    <text evidence="4">The sequence shown here is derived from an EMBL/GenBank/DDBJ whole genome shotgun (WGS) entry which is preliminary data.</text>
</comment>
<evidence type="ECO:0000313" key="4">
    <source>
        <dbReference type="EMBL" id="KAF7138917.1"/>
    </source>
</evidence>
<dbReference type="Pfam" id="PF01486">
    <property type="entry name" value="K-box"/>
    <property type="match status" value="1"/>
</dbReference>
<sequence>MRPVSSFEIVIEVLVQKVFKFLLRLFDFRGLSGKRIEFGLKFFSMQETIQRYQRRIKEVQIDKTLVEQNMQHLKHEAADMSKKIEHLENAKRLELVWQLTSFVNICLKHVAFLNSGEGLGSCTFDELLQIEQQLEKSAGTIRARKVRYLLVFGMQVFREQIEKLKEKERALAAENAMLYEKHGLHPQQESNEEGENDQQSTESNENSDVETELFIGPPEGRTKRVPPK</sequence>
<dbReference type="InterPro" id="IPR002487">
    <property type="entry name" value="TF_Kbox"/>
</dbReference>
<organism evidence="4 5">
    <name type="scientific">Rhododendron simsii</name>
    <name type="common">Sims's rhododendron</name>
    <dbReference type="NCBI Taxonomy" id="118357"/>
    <lineage>
        <taxon>Eukaryota</taxon>
        <taxon>Viridiplantae</taxon>
        <taxon>Streptophyta</taxon>
        <taxon>Embryophyta</taxon>
        <taxon>Tracheophyta</taxon>
        <taxon>Spermatophyta</taxon>
        <taxon>Magnoliopsida</taxon>
        <taxon>eudicotyledons</taxon>
        <taxon>Gunneridae</taxon>
        <taxon>Pentapetalae</taxon>
        <taxon>asterids</taxon>
        <taxon>Ericales</taxon>
        <taxon>Ericaceae</taxon>
        <taxon>Ericoideae</taxon>
        <taxon>Rhodoreae</taxon>
        <taxon>Rhododendron</taxon>
    </lineage>
</organism>
<feature type="coiled-coil region" evidence="1">
    <location>
        <begin position="49"/>
        <end position="90"/>
    </location>
</feature>
<keyword evidence="1" id="KW-0175">Coiled coil</keyword>
<proteinExistence type="predicted"/>
<reference evidence="4" key="1">
    <citation type="submission" date="2019-11" db="EMBL/GenBank/DDBJ databases">
        <authorList>
            <person name="Liu Y."/>
            <person name="Hou J."/>
            <person name="Li T.-Q."/>
            <person name="Guan C.-H."/>
            <person name="Wu X."/>
            <person name="Wu H.-Z."/>
            <person name="Ling F."/>
            <person name="Zhang R."/>
            <person name="Shi X.-G."/>
            <person name="Ren J.-P."/>
            <person name="Chen E.-F."/>
            <person name="Sun J.-M."/>
        </authorList>
    </citation>
    <scope>NUCLEOTIDE SEQUENCE</scope>
    <source>
        <strain evidence="4">Adult_tree_wgs_1</strain>
        <tissue evidence="4">Leaves</tissue>
    </source>
</reference>
<dbReference type="GO" id="GO:0005634">
    <property type="term" value="C:nucleus"/>
    <property type="evidence" value="ECO:0007669"/>
    <property type="project" value="InterPro"/>
</dbReference>
<dbReference type="AlphaFoldDB" id="A0A834GZL4"/>
<keyword evidence="5" id="KW-1185">Reference proteome</keyword>
<evidence type="ECO:0000256" key="1">
    <source>
        <dbReference type="SAM" id="Coils"/>
    </source>
</evidence>
<feature type="domain" description="K-box" evidence="3">
    <location>
        <begin position="70"/>
        <end position="188"/>
    </location>
</feature>
<evidence type="ECO:0000313" key="5">
    <source>
        <dbReference type="Proteomes" id="UP000626092"/>
    </source>
</evidence>
<protein>
    <recommendedName>
        <fullName evidence="3">K-box domain-containing protein</fullName>
    </recommendedName>
</protein>
<evidence type="ECO:0000259" key="3">
    <source>
        <dbReference type="PROSITE" id="PS51297"/>
    </source>
</evidence>